<dbReference type="InterPro" id="IPR018765">
    <property type="entry name" value="DUF2341"/>
</dbReference>
<dbReference type="EMBL" id="LR792632">
    <property type="protein sequence ID" value="CAB3289483.1"/>
    <property type="molecule type" value="Genomic_DNA"/>
</dbReference>
<dbReference type="AlphaFoldDB" id="A0A8D6SWK8"/>
<protein>
    <recommendedName>
        <fullName evidence="2">DUF2341 domain-containing protein</fullName>
    </recommendedName>
</protein>
<dbReference type="KEGG" id="mesg:MLAUSG7_1247"/>
<dbReference type="GeneID" id="65884040"/>
<evidence type="ECO:0000313" key="4">
    <source>
        <dbReference type="Proteomes" id="UP000679213"/>
    </source>
</evidence>
<feature type="transmembrane region" description="Helical" evidence="1">
    <location>
        <begin position="12"/>
        <end position="32"/>
    </location>
</feature>
<keyword evidence="4" id="KW-1185">Reference proteome</keyword>
<evidence type="ECO:0000256" key="1">
    <source>
        <dbReference type="SAM" id="Phobius"/>
    </source>
</evidence>
<gene>
    <name evidence="3" type="ORF">MLAUSG7_1247</name>
</gene>
<dbReference type="Proteomes" id="UP000679213">
    <property type="component" value="Chromosome I"/>
</dbReference>
<keyword evidence="1" id="KW-1133">Transmembrane helix</keyword>
<accession>A0A8D6SWK8</accession>
<sequence length="613" mass="71884">MIKKIKSNKGYIFTFEAVIVAFIFLSIFYLGYSIYSHNLLTGIEEKRDTEQFHKALLLKDLFLKKYEFPGNYKEDYIQNFTDILNLNEKTFDPINNFTNDSGKFCFVIYPNEFDDMLDNSNISLNKITFTFNGYNFTVYSNVFSNISLISLPNISNANTIIYFKENAYIPKITGITKNKSEVNLYGCNGDHIYFRICDGNVISASARVITDNRNIFSSWSDWRYAAPILVINRLNIPLNDYDIKVIFDSRSYINDGLMKPDCGDIRFIDSNGNELNYWIEPNTINTQRTVVWVKVNLAPNEHKLIYMLYGNPNAKSKSNGENTFVFFDNFSEENLNKWIYNFRNPLFINDTYPNGINFTYLSLDYNYYNVNNLTNDNEIYITTGNYDSHTAVRFRANFHKRYEEWGGYYHGYTIYDRQMVSNYHWGGEFLRFESSTTDENHIEYRILPDNLYNNWNTYEIQRNENNNVNLLINDNEFWSLSNYVYNGNLPVSFYAREYDTSQGGGYNPPDSEKNGNISIDWVFVRKYYEPEPDVRWLASEVIFTVNGYVYRKPLLTVLQPIDITPNIKSGINKIEILSSPLPVEFKIETDDNTDFYYLTLSPRNITIMVNPND</sequence>
<reference evidence="3 4" key="1">
    <citation type="submission" date="2020-04" db="EMBL/GenBank/DDBJ databases">
        <authorList>
            <consortium name="Genoscope - CEA"/>
            <person name="William W."/>
        </authorList>
    </citation>
    <scope>NUCLEOTIDE SEQUENCE [LARGE SCALE GENOMIC DNA]</scope>
    <source>
        <strain evidence="3 4">SG7</strain>
    </source>
</reference>
<feature type="domain" description="DUF2341" evidence="2">
    <location>
        <begin position="261"/>
        <end position="338"/>
    </location>
</feature>
<keyword evidence="1" id="KW-0812">Transmembrane</keyword>
<keyword evidence="1" id="KW-0472">Membrane</keyword>
<name>A0A8D6SWK8_9EURY</name>
<evidence type="ECO:0000259" key="2">
    <source>
        <dbReference type="Pfam" id="PF10102"/>
    </source>
</evidence>
<dbReference type="Pfam" id="PF10102">
    <property type="entry name" value="DUF2341"/>
    <property type="match status" value="1"/>
</dbReference>
<organism evidence="3 4">
    <name type="scientific">Methanocaldococcus lauensis</name>
    <dbReference type="NCBI Taxonomy" id="2546128"/>
    <lineage>
        <taxon>Archaea</taxon>
        <taxon>Methanobacteriati</taxon>
        <taxon>Methanobacteriota</taxon>
        <taxon>Methanomada group</taxon>
        <taxon>Methanococci</taxon>
        <taxon>Methanococcales</taxon>
        <taxon>Methanocaldococcaceae</taxon>
        <taxon>Methanocaldococcus</taxon>
    </lineage>
</organism>
<dbReference type="RefSeq" id="WP_214399585.1">
    <property type="nucleotide sequence ID" value="NZ_LR792632.1"/>
</dbReference>
<evidence type="ECO:0000313" key="3">
    <source>
        <dbReference type="EMBL" id="CAB3289483.1"/>
    </source>
</evidence>
<proteinExistence type="predicted"/>